<dbReference type="InterPro" id="IPR000330">
    <property type="entry name" value="SNF2_N"/>
</dbReference>
<dbReference type="InterPro" id="IPR001965">
    <property type="entry name" value="Znf_PHD"/>
</dbReference>
<dbReference type="InterPro" id="IPR048686">
    <property type="entry name" value="SHPRH_helical_1st"/>
</dbReference>
<dbReference type="InterPro" id="IPR014001">
    <property type="entry name" value="Helicase_ATP-bd"/>
</dbReference>
<dbReference type="InterPro" id="IPR027417">
    <property type="entry name" value="P-loop_NTPase"/>
</dbReference>
<evidence type="ECO:0000256" key="1">
    <source>
        <dbReference type="ARBA" id="ARBA00022723"/>
    </source>
</evidence>
<dbReference type="PROSITE" id="PS50089">
    <property type="entry name" value="ZF_RING_2"/>
    <property type="match status" value="1"/>
</dbReference>
<dbReference type="GO" id="GO:0008270">
    <property type="term" value="F:zinc ion binding"/>
    <property type="evidence" value="ECO:0007669"/>
    <property type="project" value="UniProtKB-KW"/>
</dbReference>
<dbReference type="InterPro" id="IPR052583">
    <property type="entry name" value="ATP-helicase/E3_Ub-Ligase"/>
</dbReference>
<feature type="region of interest" description="Disordered" evidence="6">
    <location>
        <begin position="1"/>
        <end position="61"/>
    </location>
</feature>
<dbReference type="SMART" id="SM00184">
    <property type="entry name" value="RING"/>
    <property type="match status" value="1"/>
</dbReference>
<dbReference type="SUPFAM" id="SSF57903">
    <property type="entry name" value="FYVE/PHD zinc finger"/>
    <property type="match status" value="1"/>
</dbReference>
<dbReference type="OrthoDB" id="46533at2759"/>
<dbReference type="Pfam" id="PF00176">
    <property type="entry name" value="SNF2-rel_dom"/>
    <property type="match status" value="1"/>
</dbReference>
<dbReference type="InterPro" id="IPR011011">
    <property type="entry name" value="Znf_FYVE_PHD"/>
</dbReference>
<evidence type="ECO:0000313" key="10">
    <source>
        <dbReference type="Proteomes" id="UP000794436"/>
    </source>
</evidence>
<evidence type="ECO:0000256" key="6">
    <source>
        <dbReference type="SAM" id="MobiDB-lite"/>
    </source>
</evidence>
<dbReference type="InterPro" id="IPR017907">
    <property type="entry name" value="Znf_RING_CS"/>
</dbReference>
<dbReference type="Pfam" id="PF13445">
    <property type="entry name" value="zf-RING_UBOX"/>
    <property type="match status" value="1"/>
</dbReference>
<dbReference type="InterPro" id="IPR019786">
    <property type="entry name" value="Zinc_finger_PHD-type_CS"/>
</dbReference>
<feature type="domain" description="RING-type" evidence="7">
    <location>
        <begin position="1389"/>
        <end position="1433"/>
    </location>
</feature>
<dbReference type="InterPro" id="IPR038718">
    <property type="entry name" value="SNF2-like_sf"/>
</dbReference>
<evidence type="ECO:0000259" key="8">
    <source>
        <dbReference type="PROSITE" id="PS51194"/>
    </source>
</evidence>
<dbReference type="PROSITE" id="PS51194">
    <property type="entry name" value="HELICASE_CTER"/>
    <property type="match status" value="1"/>
</dbReference>
<proteinExistence type="predicted"/>
<dbReference type="InterPro" id="IPR049730">
    <property type="entry name" value="SNF2/RAD54-like_C"/>
</dbReference>
<dbReference type="InterPro" id="IPR013083">
    <property type="entry name" value="Znf_RING/FYVE/PHD"/>
</dbReference>
<feature type="compositionally biased region" description="Basic and acidic residues" evidence="6">
    <location>
        <begin position="16"/>
        <end position="28"/>
    </location>
</feature>
<keyword evidence="10" id="KW-1185">Reference proteome</keyword>
<evidence type="ECO:0000259" key="7">
    <source>
        <dbReference type="PROSITE" id="PS50089"/>
    </source>
</evidence>
<name>A0A8K1F9H3_PYTOL</name>
<accession>A0A8K1F9H3</accession>
<dbReference type="Gene3D" id="3.30.40.10">
    <property type="entry name" value="Zinc/RING finger domain, C3HC4 (zinc finger)"/>
    <property type="match status" value="1"/>
</dbReference>
<dbReference type="PANTHER" id="PTHR45865:SF1">
    <property type="entry name" value="E3 UBIQUITIN-PROTEIN LIGASE SHPRH"/>
    <property type="match status" value="1"/>
</dbReference>
<keyword evidence="2 5" id="KW-0863">Zinc-finger</keyword>
<feature type="compositionally biased region" description="Acidic residues" evidence="6">
    <location>
        <begin position="44"/>
        <end position="56"/>
    </location>
</feature>
<feature type="domain" description="Helicase C-terminal" evidence="8">
    <location>
        <begin position="1479"/>
        <end position="1642"/>
    </location>
</feature>
<evidence type="ECO:0000256" key="3">
    <source>
        <dbReference type="ARBA" id="ARBA00022801"/>
    </source>
</evidence>
<dbReference type="InterPro" id="IPR027370">
    <property type="entry name" value="Znf-RING_euk"/>
</dbReference>
<dbReference type="SMART" id="SM00487">
    <property type="entry name" value="DEXDc"/>
    <property type="match status" value="1"/>
</dbReference>
<dbReference type="CDD" id="cd18793">
    <property type="entry name" value="SF2_C_SNF"/>
    <property type="match status" value="1"/>
</dbReference>
<comment type="caution">
    <text evidence="9">The sequence shown here is derived from an EMBL/GenBank/DDBJ whole genome shotgun (WGS) entry which is preliminary data.</text>
</comment>
<evidence type="ECO:0008006" key="11">
    <source>
        <dbReference type="Google" id="ProtNLM"/>
    </source>
</evidence>
<dbReference type="SMART" id="SM00249">
    <property type="entry name" value="PHD"/>
    <property type="match status" value="1"/>
</dbReference>
<dbReference type="PROSITE" id="PS00518">
    <property type="entry name" value="ZF_RING_1"/>
    <property type="match status" value="1"/>
</dbReference>
<dbReference type="PANTHER" id="PTHR45865">
    <property type="entry name" value="E3 UBIQUITIN-PROTEIN LIGASE SHPRH FAMILY MEMBER"/>
    <property type="match status" value="1"/>
</dbReference>
<dbReference type="Proteomes" id="UP000794436">
    <property type="component" value="Unassembled WGS sequence"/>
</dbReference>
<protein>
    <recommendedName>
        <fullName evidence="11">E3 ubiquitin-protein ligase SHPRH</fullName>
    </recommendedName>
</protein>
<evidence type="ECO:0000256" key="2">
    <source>
        <dbReference type="ARBA" id="ARBA00022771"/>
    </source>
</evidence>
<sequence length="1783" mass="202074">MGRRKPTHVQRHFQRARAEEKEEARQEDAGDADEGFGGSLVVIDDSEEEEEADGDDEPVRRAPVLKRARAGAPIDTTYRLAFRQLSLLWPGNASWSSDERQHALWIAFPVASESYLHKKLQELVKNQAQSSSEAVVIGFEHEDHGQKKRKGAKSVVVEERELFSLSPSVHGSLTDLIRRNLLTMEVEYLPGTMDEDATAFQWRFGVNWRRYMKICSKQKAIHWTPAPNRNGVVKDMRDIMLWLLYQSRDPLIRSWEYPYEKEIKALYQRFVAREESLDDMEPREFDVHDVYTQINAHEQLQRDTSNIPEQLTKDGLLLPTLREYQKAALSWMLEREGAREPGSLTEDVVSPCAKFKQPELVSPLMYDVFSGRFTSLDLDDVSPISEQKVIHGGILADEMGLGKTVEVISLVLSHPAPSSIPALCAPLSIDPVSDRDTVFDKRRAHCICGSDEDNETGWMQCDACDTWHHQLCTGYDPKNPPTVDSAGTVGAKTEYFLCFHCQLQIHPTVACKTTLIVSPESIHDQWETELKRHVKPDTLRLLRYPGVKALRSRLDGRGPSAGWQILSNLGLEMAKYDIVLTTYEALASDLHHLPTDAGKERRSSTRQKRKKYAFVASPLVYLNFWRVCMDEAQVGVENTQLQAALTVAQLRTTNKWVVTGTPFSTQLGDLYGCCKFLGVSPFCDDNGDGQVYFREIVERCFPIGAIDRVFDMLLWDGRTQTADGRKIANGGGLLWRTNKRDVLAQLDLPTQLQEVIWCRFSEVERHFYDQQENTLIELLTEQQERREQMRDGDGESEVSEGVWHHLLQLRQICCHPQVGQTMSAVYSRGGNRRRARGSRGLRRQQAVNPSLINPLTGPGASTGTALITMEDFLKELIEKCRRECEEAQRKLIGAHNGLAALALIEDDTSTAIIKYLVCIKLIRDNWKECRADLLPRLHVLENAAKCVRQTFGLVQQEEGSASNDGSLQADVISTEWEDFSPKQASLMPNLVALLASISLENEGALDVEHSDLIRIHDECRSMEAAAQRIRSFYLGQVEMAHSSALVKFNEHRNTLESKLCGARDGRDAMLCGETAWWADTIQFLIRFGDQQRVFNIVDRLRARLLSFGSNWATDFERRFRDIHGLSLALVHEFVALRKMRSSVFTKLEEMSSDSPSRDDIELSGNCRKCRDARDGPICKHCRYYKELEGYRQHFLGVDTLTTSTGGAMRGVTAMQMYMDEEHEEGSTMSTSTTASTSLVLELLRELATATRGILRDRRDHASRQLLQAIQDGVQQEAEVWTQLTREWTSAKKLFQAQHQRLGALDELEMACMQLRLRHQHETIANATDRLYKLEAYEIPLKKQELEVEQAISSRELQQKQSQLRYLLNMGSRSNTTTSTGDSDDAQDPCVVCLEDMKDEYAVLPCAHSLCKSCVDALANRNRSTQSIRCPTCRRVCSPSERRIVHRLSSVQRQSKSRNTSQVPLADGDITLTRGGFSTKIDAILRRVLSLAGQGTSPLKALIFTQWQDMMAIIAETLQLNGIQSFTYTSKKQFPRVLQQFKLNADPCVLVLPFKIGSNGLNIIEATEVLLIEPLLNTSIEAQAVNRVHRIGQTKQTRVHRFVIDSSVEERIRWLSKEQKKLEQVEAVRGRADGVVEEEKDEDNDDEEEEETLVVGRKEREKVTITQVHQLLLKGREDPSSRGEHPFWTENVVLNGRNMSRREAHEVLTRRHAAEARREGSEAPPIPYTRLVNEDVNLLIARELLTLPAAPGAAQDEDLVAMLHSRVETMHRTWQAASQQAPTA</sequence>
<keyword evidence="4" id="KW-0862">Zinc</keyword>
<reference evidence="9" key="1">
    <citation type="submission" date="2019-03" db="EMBL/GenBank/DDBJ databases">
        <title>Long read genome sequence of the mycoparasitic Pythium oligandrum ATCC 38472 isolated from sugarbeet rhizosphere.</title>
        <authorList>
            <person name="Gaulin E."/>
        </authorList>
    </citation>
    <scope>NUCLEOTIDE SEQUENCE</scope>
    <source>
        <strain evidence="9">ATCC 38472_TT</strain>
    </source>
</reference>
<keyword evidence="1" id="KW-0479">Metal-binding</keyword>
<dbReference type="EMBL" id="SPLM01000148">
    <property type="protein sequence ID" value="TMW55215.1"/>
    <property type="molecule type" value="Genomic_DNA"/>
</dbReference>
<evidence type="ECO:0000313" key="9">
    <source>
        <dbReference type="EMBL" id="TMW55215.1"/>
    </source>
</evidence>
<evidence type="ECO:0000256" key="4">
    <source>
        <dbReference type="ARBA" id="ARBA00022833"/>
    </source>
</evidence>
<gene>
    <name evidence="9" type="ORF">Poli38472_013106</name>
</gene>
<dbReference type="GO" id="GO:0005524">
    <property type="term" value="F:ATP binding"/>
    <property type="evidence" value="ECO:0007669"/>
    <property type="project" value="InterPro"/>
</dbReference>
<feature type="compositionally biased region" description="Basic residues" evidence="6">
    <location>
        <begin position="1"/>
        <end position="15"/>
    </location>
</feature>
<dbReference type="Pfam" id="PF00271">
    <property type="entry name" value="Helicase_C"/>
    <property type="match status" value="1"/>
</dbReference>
<dbReference type="Gene3D" id="3.40.50.10810">
    <property type="entry name" value="Tandem AAA-ATPase domain"/>
    <property type="match status" value="2"/>
</dbReference>
<dbReference type="PROSITE" id="PS01359">
    <property type="entry name" value="ZF_PHD_1"/>
    <property type="match status" value="1"/>
</dbReference>
<keyword evidence="3" id="KW-0378">Hydrolase</keyword>
<dbReference type="Pfam" id="PF21325">
    <property type="entry name" value="SHPRH_helical-1st"/>
    <property type="match status" value="1"/>
</dbReference>
<dbReference type="SUPFAM" id="SSF57850">
    <property type="entry name" value="RING/U-box"/>
    <property type="match status" value="1"/>
</dbReference>
<evidence type="ECO:0000256" key="5">
    <source>
        <dbReference type="PROSITE-ProRule" id="PRU00175"/>
    </source>
</evidence>
<organism evidence="9 10">
    <name type="scientific">Pythium oligandrum</name>
    <name type="common">Mycoparasitic fungus</name>
    <dbReference type="NCBI Taxonomy" id="41045"/>
    <lineage>
        <taxon>Eukaryota</taxon>
        <taxon>Sar</taxon>
        <taxon>Stramenopiles</taxon>
        <taxon>Oomycota</taxon>
        <taxon>Peronosporomycetes</taxon>
        <taxon>Pythiales</taxon>
        <taxon>Pythiaceae</taxon>
        <taxon>Pythium</taxon>
    </lineage>
</organism>
<dbReference type="InterPro" id="IPR001650">
    <property type="entry name" value="Helicase_C-like"/>
</dbReference>
<dbReference type="GO" id="GO:0016787">
    <property type="term" value="F:hydrolase activity"/>
    <property type="evidence" value="ECO:0007669"/>
    <property type="project" value="UniProtKB-KW"/>
</dbReference>
<dbReference type="InterPro" id="IPR001841">
    <property type="entry name" value="Znf_RING"/>
</dbReference>
<dbReference type="SUPFAM" id="SSF52540">
    <property type="entry name" value="P-loop containing nucleoside triphosphate hydrolases"/>
    <property type="match status" value="2"/>
</dbReference>
<dbReference type="Gene3D" id="3.40.50.300">
    <property type="entry name" value="P-loop containing nucleotide triphosphate hydrolases"/>
    <property type="match status" value="1"/>
</dbReference>